<dbReference type="Gene3D" id="1.10.340.70">
    <property type="match status" value="1"/>
</dbReference>
<comment type="caution">
    <text evidence="2">The sequence shown here is derived from an EMBL/GenBank/DDBJ whole genome shotgun (WGS) entry which is preliminary data.</text>
</comment>
<sequence>MAHVDCLSRSIMTISLITIEDKIMYKQLADPKIKELAEDLETRDHKYFVLIEGLVFRKYQDKYLFVIPENMVYSVIRIYHDDMEHVGIDKTVYGILGHYWFPCLKLRVKQYIENCVKCLSYSLVRGKPEGEMEIFEKIAIPFHTLHIDYFGPLETTKDHYK</sequence>
<gene>
    <name evidence="2" type="ORF">RF55_20449</name>
</gene>
<dbReference type="AlphaFoldDB" id="A0A0J7JYK7"/>
<protein>
    <submittedName>
        <fullName evidence="2">Pro-pol polyprotein</fullName>
    </submittedName>
</protein>
<proteinExistence type="predicted"/>
<evidence type="ECO:0000313" key="3">
    <source>
        <dbReference type="Proteomes" id="UP000036403"/>
    </source>
</evidence>
<dbReference type="PaxDb" id="67767-A0A0J7JYK7"/>
<feature type="domain" description="Integrase zinc-binding" evidence="1">
    <location>
        <begin position="67"/>
        <end position="119"/>
    </location>
</feature>
<evidence type="ECO:0000313" key="2">
    <source>
        <dbReference type="EMBL" id="KMQ83283.1"/>
    </source>
</evidence>
<dbReference type="InterPro" id="IPR041588">
    <property type="entry name" value="Integrase_H2C2"/>
</dbReference>
<evidence type="ECO:0000259" key="1">
    <source>
        <dbReference type="Pfam" id="PF17921"/>
    </source>
</evidence>
<reference evidence="2 3" key="1">
    <citation type="submission" date="2015-04" db="EMBL/GenBank/DDBJ databases">
        <title>Lasius niger genome sequencing.</title>
        <authorList>
            <person name="Konorov E.A."/>
            <person name="Nikitin M.A."/>
            <person name="Kirill M.V."/>
            <person name="Chang P."/>
        </authorList>
    </citation>
    <scope>NUCLEOTIDE SEQUENCE [LARGE SCALE GENOMIC DNA]</scope>
    <source>
        <tissue evidence="2">Whole</tissue>
    </source>
</reference>
<name>A0A0J7JYK7_LASNI</name>
<dbReference type="OrthoDB" id="8038053at2759"/>
<dbReference type="EMBL" id="LBMM01020453">
    <property type="protein sequence ID" value="KMQ83283.1"/>
    <property type="molecule type" value="Genomic_DNA"/>
</dbReference>
<organism evidence="2 3">
    <name type="scientific">Lasius niger</name>
    <name type="common">Black garden ant</name>
    <dbReference type="NCBI Taxonomy" id="67767"/>
    <lineage>
        <taxon>Eukaryota</taxon>
        <taxon>Metazoa</taxon>
        <taxon>Ecdysozoa</taxon>
        <taxon>Arthropoda</taxon>
        <taxon>Hexapoda</taxon>
        <taxon>Insecta</taxon>
        <taxon>Pterygota</taxon>
        <taxon>Neoptera</taxon>
        <taxon>Endopterygota</taxon>
        <taxon>Hymenoptera</taxon>
        <taxon>Apocrita</taxon>
        <taxon>Aculeata</taxon>
        <taxon>Formicoidea</taxon>
        <taxon>Formicidae</taxon>
        <taxon>Formicinae</taxon>
        <taxon>Lasius</taxon>
        <taxon>Lasius</taxon>
    </lineage>
</organism>
<dbReference type="Proteomes" id="UP000036403">
    <property type="component" value="Unassembled WGS sequence"/>
</dbReference>
<keyword evidence="3" id="KW-1185">Reference proteome</keyword>
<accession>A0A0J7JYK7</accession>
<dbReference type="Pfam" id="PF17921">
    <property type="entry name" value="Integrase_H2C2"/>
    <property type="match status" value="1"/>
</dbReference>